<dbReference type="GO" id="GO:0005886">
    <property type="term" value="C:plasma membrane"/>
    <property type="evidence" value="ECO:0007669"/>
    <property type="project" value="UniProtKB-SubCell"/>
</dbReference>
<keyword evidence="2" id="KW-0813">Transport</keyword>
<evidence type="ECO:0000256" key="3">
    <source>
        <dbReference type="ARBA" id="ARBA00022475"/>
    </source>
</evidence>
<evidence type="ECO:0000313" key="9">
    <source>
        <dbReference type="EMBL" id="SIQ49003.1"/>
    </source>
</evidence>
<feature type="domain" description="Major facilitator superfamily (MFS) profile" evidence="8">
    <location>
        <begin position="18"/>
        <end position="404"/>
    </location>
</feature>
<dbReference type="STRING" id="1077936.SAMN05421545_0149"/>
<evidence type="ECO:0000256" key="1">
    <source>
        <dbReference type="ARBA" id="ARBA00004651"/>
    </source>
</evidence>
<dbReference type="AlphaFoldDB" id="A0A1N6T6Q5"/>
<dbReference type="Proteomes" id="UP000185924">
    <property type="component" value="Unassembled WGS sequence"/>
</dbReference>
<dbReference type="InterPro" id="IPR011701">
    <property type="entry name" value="MFS"/>
</dbReference>
<feature type="transmembrane region" description="Helical" evidence="7">
    <location>
        <begin position="55"/>
        <end position="76"/>
    </location>
</feature>
<accession>A0A1N6T6Q5</accession>
<keyword evidence="3" id="KW-1003">Cell membrane</keyword>
<reference evidence="10" key="1">
    <citation type="submission" date="2017-01" db="EMBL/GenBank/DDBJ databases">
        <authorList>
            <person name="Varghese N."/>
            <person name="Submissions S."/>
        </authorList>
    </citation>
    <scope>NUCLEOTIDE SEQUENCE [LARGE SCALE GENOMIC DNA]</scope>
    <source>
        <strain evidence="10">DM9</strain>
    </source>
</reference>
<evidence type="ECO:0000256" key="5">
    <source>
        <dbReference type="ARBA" id="ARBA00022989"/>
    </source>
</evidence>
<dbReference type="InterPro" id="IPR050171">
    <property type="entry name" value="MFS_Transporters"/>
</dbReference>
<keyword evidence="6 7" id="KW-0472">Membrane</keyword>
<feature type="transmembrane region" description="Helical" evidence="7">
    <location>
        <begin position="20"/>
        <end position="43"/>
    </location>
</feature>
<keyword evidence="5 7" id="KW-1133">Transmembrane helix</keyword>
<comment type="subcellular location">
    <subcellularLocation>
        <location evidence="1">Cell membrane</location>
        <topology evidence="1">Multi-pass membrane protein</topology>
    </subcellularLocation>
</comment>
<dbReference type="RefSeq" id="WP_076420417.1">
    <property type="nucleotide sequence ID" value="NZ_FTNM01000001.1"/>
</dbReference>
<feature type="transmembrane region" description="Helical" evidence="7">
    <location>
        <begin position="351"/>
        <end position="369"/>
    </location>
</feature>
<keyword evidence="10" id="KW-1185">Reference proteome</keyword>
<feature type="transmembrane region" description="Helical" evidence="7">
    <location>
        <begin position="225"/>
        <end position="249"/>
    </location>
</feature>
<protein>
    <submittedName>
        <fullName evidence="9">Predicted arabinose efflux permease, MFS family</fullName>
    </submittedName>
</protein>
<organism evidence="9 10">
    <name type="scientific">Pontibacter lucknowensis</name>
    <dbReference type="NCBI Taxonomy" id="1077936"/>
    <lineage>
        <taxon>Bacteria</taxon>
        <taxon>Pseudomonadati</taxon>
        <taxon>Bacteroidota</taxon>
        <taxon>Cytophagia</taxon>
        <taxon>Cytophagales</taxon>
        <taxon>Hymenobacteraceae</taxon>
        <taxon>Pontibacter</taxon>
    </lineage>
</organism>
<feature type="transmembrane region" description="Helical" evidence="7">
    <location>
        <begin position="261"/>
        <end position="283"/>
    </location>
</feature>
<dbReference type="PANTHER" id="PTHR23517">
    <property type="entry name" value="RESISTANCE PROTEIN MDTM, PUTATIVE-RELATED-RELATED"/>
    <property type="match status" value="1"/>
</dbReference>
<feature type="transmembrane region" description="Helical" evidence="7">
    <location>
        <begin position="290"/>
        <end position="309"/>
    </location>
</feature>
<dbReference type="OrthoDB" id="5379144at2"/>
<dbReference type="SUPFAM" id="SSF103473">
    <property type="entry name" value="MFS general substrate transporter"/>
    <property type="match status" value="1"/>
</dbReference>
<name>A0A1N6T6Q5_9BACT</name>
<evidence type="ECO:0000256" key="7">
    <source>
        <dbReference type="SAM" id="Phobius"/>
    </source>
</evidence>
<feature type="transmembrane region" description="Helical" evidence="7">
    <location>
        <begin position="173"/>
        <end position="191"/>
    </location>
</feature>
<dbReference type="GO" id="GO:0022857">
    <property type="term" value="F:transmembrane transporter activity"/>
    <property type="evidence" value="ECO:0007669"/>
    <property type="project" value="InterPro"/>
</dbReference>
<evidence type="ECO:0000256" key="2">
    <source>
        <dbReference type="ARBA" id="ARBA00022448"/>
    </source>
</evidence>
<feature type="transmembrane region" description="Helical" evidence="7">
    <location>
        <begin position="82"/>
        <end position="100"/>
    </location>
</feature>
<dbReference type="Gene3D" id="1.20.1250.20">
    <property type="entry name" value="MFS general substrate transporter like domains"/>
    <property type="match status" value="1"/>
</dbReference>
<sequence length="424" mass="47417">MKRLFLLYRNAFGGLSRPAWMMSLVMFINRSGAMVTPFLAVYLTEVLDYSLKEAGMILSIYGLGSVCGSFLGGWLTDRVGHFKVQFLSLTVGGSLYFLLLNLRQFEYMAAGVFILSLVNDTLRPANSVSISYYARPENVTRAFSLNRMALNLGFSIGPALGGFLAAISYRWLFIADGITCISAGIFFFFYFRNQQGHRPQPKQKKAEQTEKAIPAERSPYRDVPFLLFTVLCCSFAAIFFQFITTLPLYYRQVYQLSETGIGSLLAFNGFIVFMLEMIAVYLIGDKVRKSVLIVTGMLMLGFSFILLNMNMEVSTLYVAMFLLSLSEILAMPFMATITVERSTENNRGSYMGLYTISYAAAHVVAPYLGTTIASKYGFDTLWWNVGGLAVITAVGFYFVVQYMERERLRKQPIVASGEAGVMVG</sequence>
<feature type="transmembrane region" description="Helical" evidence="7">
    <location>
        <begin position="315"/>
        <end position="339"/>
    </location>
</feature>
<gene>
    <name evidence="9" type="ORF">SAMN05421545_0149</name>
</gene>
<evidence type="ECO:0000259" key="8">
    <source>
        <dbReference type="PROSITE" id="PS50850"/>
    </source>
</evidence>
<dbReference type="Pfam" id="PF07690">
    <property type="entry name" value="MFS_1"/>
    <property type="match status" value="1"/>
</dbReference>
<evidence type="ECO:0000256" key="6">
    <source>
        <dbReference type="ARBA" id="ARBA00023136"/>
    </source>
</evidence>
<evidence type="ECO:0000256" key="4">
    <source>
        <dbReference type="ARBA" id="ARBA00022692"/>
    </source>
</evidence>
<dbReference type="InterPro" id="IPR036259">
    <property type="entry name" value="MFS_trans_sf"/>
</dbReference>
<feature type="transmembrane region" description="Helical" evidence="7">
    <location>
        <begin position="148"/>
        <end position="167"/>
    </location>
</feature>
<dbReference type="EMBL" id="FTNM01000001">
    <property type="protein sequence ID" value="SIQ49003.1"/>
    <property type="molecule type" value="Genomic_DNA"/>
</dbReference>
<keyword evidence="4 7" id="KW-0812">Transmembrane</keyword>
<feature type="transmembrane region" description="Helical" evidence="7">
    <location>
        <begin position="381"/>
        <end position="400"/>
    </location>
</feature>
<proteinExistence type="predicted"/>
<evidence type="ECO:0000313" key="10">
    <source>
        <dbReference type="Proteomes" id="UP000185924"/>
    </source>
</evidence>
<dbReference type="InterPro" id="IPR020846">
    <property type="entry name" value="MFS_dom"/>
</dbReference>
<dbReference type="PROSITE" id="PS50850">
    <property type="entry name" value="MFS"/>
    <property type="match status" value="1"/>
</dbReference>
<dbReference type="PANTHER" id="PTHR23517:SF3">
    <property type="entry name" value="INTEGRAL MEMBRANE TRANSPORT PROTEIN"/>
    <property type="match status" value="1"/>
</dbReference>